<comment type="caution">
    <text evidence="1">The sequence shown here is derived from an EMBL/GenBank/DDBJ whole genome shotgun (WGS) entry which is preliminary data.</text>
</comment>
<reference evidence="1 2" key="1">
    <citation type="submission" date="2015-11" db="EMBL/GenBank/DDBJ databases">
        <title>Expanding the genomic diversity of Burkholderia species for the development of highly accurate diagnostics.</title>
        <authorList>
            <person name="Sahl J."/>
            <person name="Keim P."/>
            <person name="Wagner D."/>
        </authorList>
    </citation>
    <scope>NUCLEOTIDE SEQUENCE [LARGE SCALE GENOMIC DNA]</scope>
    <source>
        <strain evidence="1 2">MSMB2087WGS</strain>
    </source>
</reference>
<name>A0A106QBX5_9BURK</name>
<protein>
    <submittedName>
        <fullName evidence="1">Uncharacterized protein</fullName>
    </submittedName>
</protein>
<organism evidence="1 2">
    <name type="scientific">Burkholderia ubonensis</name>
    <dbReference type="NCBI Taxonomy" id="101571"/>
    <lineage>
        <taxon>Bacteria</taxon>
        <taxon>Pseudomonadati</taxon>
        <taxon>Pseudomonadota</taxon>
        <taxon>Betaproteobacteria</taxon>
        <taxon>Burkholderiales</taxon>
        <taxon>Burkholderiaceae</taxon>
        <taxon>Burkholderia</taxon>
        <taxon>Burkholderia cepacia complex</taxon>
    </lineage>
</organism>
<dbReference type="EMBL" id="LPHD01000049">
    <property type="protein sequence ID" value="KWA84169.1"/>
    <property type="molecule type" value="Genomic_DNA"/>
</dbReference>
<evidence type="ECO:0000313" key="1">
    <source>
        <dbReference type="EMBL" id="KWA84169.1"/>
    </source>
</evidence>
<evidence type="ECO:0000313" key="2">
    <source>
        <dbReference type="Proteomes" id="UP000060630"/>
    </source>
</evidence>
<proteinExistence type="predicted"/>
<accession>A0A106QBX5</accession>
<sequence>MMRAQDTKERSMFNIPANARSVNMSELLARRRNPDADRAIRRASERAAEMTERIAAAQAHSTQVMRDLLQRQFEQAAKIAALHRQQ</sequence>
<dbReference type="Proteomes" id="UP000060630">
    <property type="component" value="Unassembled WGS sequence"/>
</dbReference>
<gene>
    <name evidence="1" type="ORF">WL29_22670</name>
</gene>
<dbReference type="AlphaFoldDB" id="A0A106QBX5"/>